<name>A0A9X0W9L2_9GAMM</name>
<evidence type="ECO:0000259" key="11">
    <source>
        <dbReference type="PROSITE" id="PS51007"/>
    </source>
</evidence>
<dbReference type="PANTHER" id="PTHR33751">
    <property type="entry name" value="CBB3-TYPE CYTOCHROME C OXIDASE SUBUNIT FIXP"/>
    <property type="match status" value="1"/>
</dbReference>
<feature type="binding site" description="covalent" evidence="8">
    <location>
        <position position="38"/>
    </location>
    <ligand>
        <name>heme c</name>
        <dbReference type="ChEBI" id="CHEBI:61717"/>
        <label>1</label>
    </ligand>
</feature>
<dbReference type="GO" id="GO:0009055">
    <property type="term" value="F:electron transfer activity"/>
    <property type="evidence" value="ECO:0007669"/>
    <property type="project" value="InterPro"/>
</dbReference>
<dbReference type="RefSeq" id="WP_200244674.1">
    <property type="nucleotide sequence ID" value="NZ_NRRY01000020.1"/>
</dbReference>
<dbReference type="GO" id="GO:0020037">
    <property type="term" value="F:heme binding"/>
    <property type="evidence" value="ECO:0007669"/>
    <property type="project" value="InterPro"/>
</dbReference>
<evidence type="ECO:0000313" key="13">
    <source>
        <dbReference type="Proteomes" id="UP001138768"/>
    </source>
</evidence>
<evidence type="ECO:0000256" key="3">
    <source>
        <dbReference type="ARBA" id="ARBA00022617"/>
    </source>
</evidence>
<feature type="binding site" description="axial binding residue" evidence="9">
    <location>
        <position position="42"/>
    </location>
    <ligand>
        <name>heme c</name>
        <dbReference type="ChEBI" id="CHEBI:61717"/>
        <label>1</label>
    </ligand>
    <ligandPart>
        <name>Fe</name>
        <dbReference type="ChEBI" id="CHEBI:18248"/>
    </ligandPart>
</feature>
<dbReference type="InterPro" id="IPR050597">
    <property type="entry name" value="Cytochrome_c_Oxidase_Subunit"/>
</dbReference>
<gene>
    <name evidence="12" type="ORF">CKO42_13170</name>
</gene>
<evidence type="ECO:0000256" key="6">
    <source>
        <dbReference type="ARBA" id="ARBA00022982"/>
    </source>
</evidence>
<dbReference type="PROSITE" id="PS51007">
    <property type="entry name" value="CYTC"/>
    <property type="match status" value="2"/>
</dbReference>
<evidence type="ECO:0000256" key="9">
    <source>
        <dbReference type="PIRSR" id="PIRSR000005-2"/>
    </source>
</evidence>
<proteinExistence type="predicted"/>
<comment type="caution">
    <text evidence="12">The sequence shown here is derived from an EMBL/GenBank/DDBJ whole genome shotgun (WGS) entry which is preliminary data.</text>
</comment>
<evidence type="ECO:0000256" key="8">
    <source>
        <dbReference type="PIRSR" id="PIRSR000005-1"/>
    </source>
</evidence>
<dbReference type="Pfam" id="PF00034">
    <property type="entry name" value="Cytochrom_C"/>
    <property type="match status" value="1"/>
</dbReference>
<sequence length="206" mass="22546">MAKKSLKLALAGGALALGLSSGAFAAEIASGKMLVDTCAGCHGTNGNSVGPASPSIAGMDPLVFVDMMIAFQNGDTYSTIMGRIARGYSEDELVQMGDYLKEQPFVPVKQAYDESLVADGEAYHEKFCSNCHEEGGKALADVEDYIILAGQWTPYLQFAMEDFMEERRMLPKKMGRKLEQMLEEQGDKSLDALYAYYASQQDYKQE</sequence>
<feature type="binding site" description="covalent" evidence="8">
    <location>
        <position position="41"/>
    </location>
    <ligand>
        <name>heme c</name>
        <dbReference type="ChEBI" id="CHEBI:61717"/>
        <label>1</label>
    </ligand>
</feature>
<evidence type="ECO:0000256" key="4">
    <source>
        <dbReference type="ARBA" id="ARBA00022723"/>
    </source>
</evidence>
<feature type="binding site" description="covalent" evidence="8">
    <location>
        <position position="131"/>
    </location>
    <ligand>
        <name>heme c</name>
        <dbReference type="ChEBI" id="CHEBI:61717"/>
        <label>2</label>
    </ligand>
</feature>
<keyword evidence="10" id="KW-0732">Signal</keyword>
<evidence type="ECO:0000256" key="5">
    <source>
        <dbReference type="ARBA" id="ARBA00022764"/>
    </source>
</evidence>
<dbReference type="AlphaFoldDB" id="A0A9X0W9L2"/>
<feature type="binding site" description="axial binding residue" evidence="9">
    <location>
        <position position="132"/>
    </location>
    <ligand>
        <name>heme c</name>
        <dbReference type="ChEBI" id="CHEBI:61717"/>
        <label>2</label>
    </ligand>
    <ligandPart>
        <name>Fe</name>
        <dbReference type="ChEBI" id="CHEBI:18248"/>
    </ligandPart>
</feature>
<dbReference type="PANTHER" id="PTHR33751:SF9">
    <property type="entry name" value="CYTOCHROME C4"/>
    <property type="match status" value="1"/>
</dbReference>
<evidence type="ECO:0000256" key="2">
    <source>
        <dbReference type="ARBA" id="ARBA00022448"/>
    </source>
</evidence>
<dbReference type="InterPro" id="IPR009056">
    <property type="entry name" value="Cyt_c-like_dom"/>
</dbReference>
<dbReference type="GO" id="GO:0005506">
    <property type="term" value="F:iron ion binding"/>
    <property type="evidence" value="ECO:0007669"/>
    <property type="project" value="InterPro"/>
</dbReference>
<dbReference type="EMBL" id="NRRY01000020">
    <property type="protein sequence ID" value="MBK1619372.1"/>
    <property type="molecule type" value="Genomic_DNA"/>
</dbReference>
<organism evidence="12 13">
    <name type="scientific">Lamprobacter modestohalophilus</name>
    <dbReference type="NCBI Taxonomy" id="1064514"/>
    <lineage>
        <taxon>Bacteria</taxon>
        <taxon>Pseudomonadati</taxon>
        <taxon>Pseudomonadota</taxon>
        <taxon>Gammaproteobacteria</taxon>
        <taxon>Chromatiales</taxon>
        <taxon>Chromatiaceae</taxon>
        <taxon>Lamprobacter</taxon>
    </lineage>
</organism>
<dbReference type="InterPro" id="IPR024167">
    <property type="entry name" value="Cytochrome_c4-like"/>
</dbReference>
<evidence type="ECO:0000256" key="7">
    <source>
        <dbReference type="ARBA" id="ARBA00023004"/>
    </source>
</evidence>
<dbReference type="Proteomes" id="UP001138768">
    <property type="component" value="Unassembled WGS sequence"/>
</dbReference>
<dbReference type="GO" id="GO:0042597">
    <property type="term" value="C:periplasmic space"/>
    <property type="evidence" value="ECO:0007669"/>
    <property type="project" value="UniProtKB-SubCell"/>
</dbReference>
<comment type="PTM">
    <text evidence="8">Binds 2 heme c groups covalently per subunit.</text>
</comment>
<evidence type="ECO:0000256" key="1">
    <source>
        <dbReference type="ARBA" id="ARBA00004418"/>
    </source>
</evidence>
<keyword evidence="13" id="KW-1185">Reference proteome</keyword>
<keyword evidence="6" id="KW-0249">Electron transport</keyword>
<keyword evidence="3 8" id="KW-0349">Heme</keyword>
<evidence type="ECO:0000313" key="12">
    <source>
        <dbReference type="EMBL" id="MBK1619372.1"/>
    </source>
</evidence>
<keyword evidence="7 9" id="KW-0408">Iron</keyword>
<feature type="binding site" description="covalent" evidence="8">
    <location>
        <position position="128"/>
    </location>
    <ligand>
        <name>heme c</name>
        <dbReference type="ChEBI" id="CHEBI:61717"/>
        <label>2</label>
    </ligand>
</feature>
<reference evidence="12 13" key="1">
    <citation type="journal article" date="2020" name="Microorganisms">
        <title>Osmotic Adaptation and Compatible Solute Biosynthesis of Phototrophic Bacteria as Revealed from Genome Analyses.</title>
        <authorList>
            <person name="Imhoff J.F."/>
            <person name="Rahn T."/>
            <person name="Kunzel S."/>
            <person name="Keller A."/>
            <person name="Neulinger S.C."/>
        </authorList>
    </citation>
    <scope>NUCLEOTIDE SEQUENCE [LARGE SCALE GENOMIC DNA]</scope>
    <source>
        <strain evidence="12 13">DSM 25653</strain>
    </source>
</reference>
<feature type="signal peptide" evidence="10">
    <location>
        <begin position="1"/>
        <end position="25"/>
    </location>
</feature>
<feature type="binding site" description="axial binding residue" evidence="9">
    <location>
        <position position="81"/>
    </location>
    <ligand>
        <name>heme c</name>
        <dbReference type="ChEBI" id="CHEBI:61717"/>
        <label>1</label>
    </ligand>
    <ligandPart>
        <name>Fe</name>
        <dbReference type="ChEBI" id="CHEBI:18248"/>
    </ligandPart>
</feature>
<dbReference type="SUPFAM" id="SSF46626">
    <property type="entry name" value="Cytochrome c"/>
    <property type="match status" value="2"/>
</dbReference>
<keyword evidence="5" id="KW-0574">Periplasm</keyword>
<feature type="domain" description="Cytochrome c" evidence="11">
    <location>
        <begin position="26"/>
        <end position="104"/>
    </location>
</feature>
<feature type="chain" id="PRO_5040822079" evidence="10">
    <location>
        <begin position="26"/>
        <end position="206"/>
    </location>
</feature>
<dbReference type="PIRSF" id="PIRSF000005">
    <property type="entry name" value="Cytochrome_c4"/>
    <property type="match status" value="1"/>
</dbReference>
<comment type="subcellular location">
    <subcellularLocation>
        <location evidence="1">Periplasm</location>
    </subcellularLocation>
</comment>
<dbReference type="InterPro" id="IPR036909">
    <property type="entry name" value="Cyt_c-like_dom_sf"/>
</dbReference>
<evidence type="ECO:0000256" key="10">
    <source>
        <dbReference type="SAM" id="SignalP"/>
    </source>
</evidence>
<feature type="domain" description="Cytochrome c" evidence="11">
    <location>
        <begin position="115"/>
        <end position="201"/>
    </location>
</feature>
<keyword evidence="4 9" id="KW-0479">Metal-binding</keyword>
<dbReference type="Gene3D" id="1.10.760.10">
    <property type="entry name" value="Cytochrome c-like domain"/>
    <property type="match status" value="2"/>
</dbReference>
<accession>A0A9X0W9L2</accession>
<keyword evidence="2" id="KW-0813">Transport</keyword>
<protein>
    <submittedName>
        <fullName evidence="12">Cytochrome c4</fullName>
    </submittedName>
</protein>